<keyword evidence="1" id="KW-0472">Membrane</keyword>
<keyword evidence="1" id="KW-0812">Transmembrane</keyword>
<name>W7DL65_9LIST</name>
<proteinExistence type="predicted"/>
<dbReference type="EMBL" id="AODM01000039">
    <property type="protein sequence ID" value="EUJ53188.1"/>
    <property type="molecule type" value="Genomic_DNA"/>
</dbReference>
<organism evidence="2 3">
    <name type="scientific">Listeria fleischmannii FSL S10-1203</name>
    <dbReference type="NCBI Taxonomy" id="1265822"/>
    <lineage>
        <taxon>Bacteria</taxon>
        <taxon>Bacillati</taxon>
        <taxon>Bacillota</taxon>
        <taxon>Bacilli</taxon>
        <taxon>Bacillales</taxon>
        <taxon>Listeriaceae</taxon>
        <taxon>Listeria</taxon>
    </lineage>
</organism>
<evidence type="ECO:0000313" key="2">
    <source>
        <dbReference type="EMBL" id="EUJ53188.1"/>
    </source>
</evidence>
<gene>
    <name evidence="2" type="ORF">MCOL2_11387</name>
</gene>
<feature type="transmembrane region" description="Helical" evidence="1">
    <location>
        <begin position="42"/>
        <end position="62"/>
    </location>
</feature>
<comment type="caution">
    <text evidence="2">The sequence shown here is derived from an EMBL/GenBank/DDBJ whole genome shotgun (WGS) entry which is preliminary data.</text>
</comment>
<sequence>MKKGYLFKAAGLFISFLFIGEIGLGFQNIFFKNKSFFETQQLESLALSLAFIIIYVILLLLWSRKKSRLDIYLYHYSSLF</sequence>
<evidence type="ECO:0000313" key="3">
    <source>
        <dbReference type="Proteomes" id="UP000019241"/>
    </source>
</evidence>
<dbReference type="Proteomes" id="UP000019241">
    <property type="component" value="Unassembled WGS sequence"/>
</dbReference>
<dbReference type="PATRIC" id="fig|1265822.4.peg.2309"/>
<feature type="transmembrane region" description="Helical" evidence="1">
    <location>
        <begin position="12"/>
        <end position="30"/>
    </location>
</feature>
<dbReference type="AlphaFoldDB" id="W7DL65"/>
<reference evidence="2 3" key="1">
    <citation type="submission" date="2012-12" db="EMBL/GenBank/DDBJ databases">
        <title>Novel taxa of Listeriaceae from agricultural environments in the United States.</title>
        <authorList>
            <person name="den Bakker H.C."/>
            <person name="Allred A."/>
            <person name="Warchocki S."/>
            <person name="Wright E.M."/>
            <person name="Burrell A."/>
            <person name="Nightingale K.K."/>
            <person name="Kephart D."/>
            <person name="Wiedmann M."/>
        </authorList>
    </citation>
    <scope>NUCLEOTIDE SEQUENCE [LARGE SCALE GENOMIC DNA]</scope>
    <source>
        <strain evidence="2 3">FSL S10-1203</strain>
    </source>
</reference>
<protein>
    <submittedName>
        <fullName evidence="2">Uncharacterized protein</fullName>
    </submittedName>
</protein>
<accession>W7DL65</accession>
<evidence type="ECO:0000256" key="1">
    <source>
        <dbReference type="SAM" id="Phobius"/>
    </source>
</evidence>
<keyword evidence="1" id="KW-1133">Transmembrane helix</keyword>